<proteinExistence type="predicted"/>
<keyword evidence="1" id="KW-0472">Membrane</keyword>
<evidence type="ECO:0000313" key="2">
    <source>
        <dbReference type="EMBL" id="SES66603.1"/>
    </source>
</evidence>
<name>A0A1H9YCF4_9EURY</name>
<accession>A0A1H9YCF4</accession>
<evidence type="ECO:0000256" key="1">
    <source>
        <dbReference type="SAM" id="Phobius"/>
    </source>
</evidence>
<dbReference type="InterPro" id="IPR055713">
    <property type="entry name" value="DUF7289"/>
</dbReference>
<evidence type="ECO:0000313" key="3">
    <source>
        <dbReference type="Proteomes" id="UP000243338"/>
    </source>
</evidence>
<evidence type="ECO:0008006" key="4">
    <source>
        <dbReference type="Google" id="ProtNLM"/>
    </source>
</evidence>
<keyword evidence="1" id="KW-0812">Transmembrane</keyword>
<keyword evidence="1" id="KW-1133">Transmembrane helix</keyword>
<dbReference type="AlphaFoldDB" id="A0A1H9YCF4"/>
<sequence length="258" mass="28711">MVRKNIIESDNAVSEVVDVVLILGIMLIAITVITVAGFPALQNLQESGHKENIRQSFIVLGENVNKVVFDNAPSQSVELKMYGGGIWVTSDSHMNMTLQTWNSSIPAKENQTAIDSQMRSLQNEFEGTTISYENTGVWAKYQTGDAVMVREPQFVFNDNLLVIPFAPIRGTDGIAGEGLIRVIAREDGVPSVYSYQNVSAVDITIKSVYYTAWEDYLRDTLEMQVEVNNTESSVHAHKDYTENIDVHVLKSSLDMSIE</sequence>
<dbReference type="Pfam" id="PF23960">
    <property type="entry name" value="DUF7289"/>
    <property type="match status" value="1"/>
</dbReference>
<feature type="transmembrane region" description="Helical" evidence="1">
    <location>
        <begin position="20"/>
        <end position="41"/>
    </location>
</feature>
<keyword evidence="3" id="KW-1185">Reference proteome</keyword>
<protein>
    <recommendedName>
        <fullName evidence="4">Archaeal Type IV pilin N-terminal domain-containing protein</fullName>
    </recommendedName>
</protein>
<gene>
    <name evidence="2" type="ORF">SAMN04488587_0435</name>
</gene>
<dbReference type="EMBL" id="FOHQ01000001">
    <property type="protein sequence ID" value="SES66603.1"/>
    <property type="molecule type" value="Genomic_DNA"/>
</dbReference>
<dbReference type="Proteomes" id="UP000243338">
    <property type="component" value="Unassembled WGS sequence"/>
</dbReference>
<reference evidence="3" key="1">
    <citation type="submission" date="2016-10" db="EMBL/GenBank/DDBJ databases">
        <authorList>
            <person name="Varghese N."/>
            <person name="Submissions S."/>
        </authorList>
    </citation>
    <scope>NUCLEOTIDE SEQUENCE [LARGE SCALE GENOMIC DNA]</scope>
    <source>
        <strain evidence="3">SLH 33</strain>
    </source>
</reference>
<dbReference type="RefSeq" id="WP_244624983.1">
    <property type="nucleotide sequence ID" value="NZ_CAAGSJ010000003.1"/>
</dbReference>
<dbReference type="STRING" id="1353158.SAMN04488587_0435"/>
<organism evidence="2 3">
    <name type="scientific">Methanococcoides vulcani</name>
    <dbReference type="NCBI Taxonomy" id="1353158"/>
    <lineage>
        <taxon>Archaea</taxon>
        <taxon>Methanobacteriati</taxon>
        <taxon>Methanobacteriota</taxon>
        <taxon>Stenosarchaea group</taxon>
        <taxon>Methanomicrobia</taxon>
        <taxon>Methanosarcinales</taxon>
        <taxon>Methanosarcinaceae</taxon>
        <taxon>Methanococcoides</taxon>
    </lineage>
</organism>